<dbReference type="AlphaFoldDB" id="A0A5N6F8S5"/>
<keyword evidence="3" id="KW-1185">Reference proteome</keyword>
<dbReference type="Proteomes" id="UP000326799">
    <property type="component" value="Unassembled WGS sequence"/>
</dbReference>
<evidence type="ECO:0000313" key="3">
    <source>
        <dbReference type="Proteomes" id="UP000326799"/>
    </source>
</evidence>
<reference evidence="2 3" key="1">
    <citation type="submission" date="2019-04" db="EMBL/GenBank/DDBJ databases">
        <title>Fungal friends and foes A comparative genomics study of 23 Aspergillus species from section Flavi.</title>
        <authorList>
            <consortium name="DOE Joint Genome Institute"/>
            <person name="Kjaerbolling I."/>
            <person name="Vesth T.C."/>
            <person name="Frisvad J.C."/>
            <person name="Nybo J.L."/>
            <person name="Theobald S."/>
            <person name="Kildgaard S."/>
            <person name="Petersen T.I."/>
            <person name="Kuo A."/>
            <person name="Sato A."/>
            <person name="Lyhne E.K."/>
            <person name="Kogle M.E."/>
            <person name="Wiebenga A."/>
            <person name="Kun R.S."/>
            <person name="Lubbers R.J."/>
            <person name="Makela M.R."/>
            <person name="Barry K."/>
            <person name="Chovatia M."/>
            <person name="Clum A."/>
            <person name="Daum C."/>
            <person name="Haridas S."/>
            <person name="He G."/>
            <person name="LaButti K."/>
            <person name="Lipzen A."/>
            <person name="Mondo S."/>
            <person name="Pangilinan J."/>
            <person name="Riley R."/>
            <person name="Salamov A."/>
            <person name="Simmons B.A."/>
            <person name="Magnuson J.K."/>
            <person name="Henrissat B."/>
            <person name="Mortensen U.H."/>
            <person name="Larsen T.O."/>
            <person name="De vries R.P."/>
            <person name="Grigoriev I.V."/>
            <person name="Machida M."/>
            <person name="Baker S.E."/>
            <person name="Andersen M.R."/>
        </authorList>
    </citation>
    <scope>NUCLEOTIDE SEQUENCE [LARGE SCALE GENOMIC DNA]</scope>
    <source>
        <strain evidence="2 3">CBS 126849</strain>
    </source>
</reference>
<accession>A0A5N6F8S5</accession>
<sequence>MSLLSRGKRPIDFYKRPSFPAPGTCESKHFYLRSVPFPTQKKLYPTSRGEIPTMPETIIISSSSQGSEKTLKPTATFTGEVYFDTLHMDETTAMANVTFTPCARTHWHTHPGGQFLKVVAGSGWICDKGSEPRRIKMGDLIWAPPGTTHWHGADDGSIMTHFVVGLGKTIWLDPVTDEEYAAKKD</sequence>
<protein>
    <submittedName>
        <fullName evidence="2">RmlC-like cupin domain-containing protein</fullName>
    </submittedName>
</protein>
<dbReference type="Gene3D" id="2.60.120.10">
    <property type="entry name" value="Jelly Rolls"/>
    <property type="match status" value="1"/>
</dbReference>
<dbReference type="PANTHER" id="PTHR43698">
    <property type="entry name" value="RIBD C-TERMINAL DOMAIN CONTAINING PROTEIN"/>
    <property type="match status" value="1"/>
</dbReference>
<name>A0A5N6F8S5_9EURO</name>
<dbReference type="PANTHER" id="PTHR43698:SF1">
    <property type="entry name" value="BLL4564 PROTEIN"/>
    <property type="match status" value="1"/>
</dbReference>
<dbReference type="InterPro" id="IPR047263">
    <property type="entry name" value="HNL-like_cupin"/>
</dbReference>
<dbReference type="SUPFAM" id="SSF51182">
    <property type="entry name" value="RmlC-like cupins"/>
    <property type="match status" value="1"/>
</dbReference>
<proteinExistence type="predicted"/>
<dbReference type="Pfam" id="PF07883">
    <property type="entry name" value="Cupin_2"/>
    <property type="match status" value="1"/>
</dbReference>
<dbReference type="InterPro" id="IPR013096">
    <property type="entry name" value="Cupin_2"/>
</dbReference>
<dbReference type="InterPro" id="IPR014710">
    <property type="entry name" value="RmlC-like_jellyroll"/>
</dbReference>
<gene>
    <name evidence="2" type="ORF">BDV33DRAFT_163192</name>
</gene>
<dbReference type="CDD" id="cd02233">
    <property type="entry name" value="cupin_HNL-like"/>
    <property type="match status" value="1"/>
</dbReference>
<organism evidence="2 3">
    <name type="scientific">Aspergillus novoparasiticus</name>
    <dbReference type="NCBI Taxonomy" id="986946"/>
    <lineage>
        <taxon>Eukaryota</taxon>
        <taxon>Fungi</taxon>
        <taxon>Dikarya</taxon>
        <taxon>Ascomycota</taxon>
        <taxon>Pezizomycotina</taxon>
        <taxon>Eurotiomycetes</taxon>
        <taxon>Eurotiomycetidae</taxon>
        <taxon>Eurotiales</taxon>
        <taxon>Aspergillaceae</taxon>
        <taxon>Aspergillus</taxon>
        <taxon>Aspergillus subgen. Circumdati</taxon>
    </lineage>
</organism>
<evidence type="ECO:0000313" key="2">
    <source>
        <dbReference type="EMBL" id="KAB8226256.1"/>
    </source>
</evidence>
<dbReference type="InterPro" id="IPR011051">
    <property type="entry name" value="RmlC_Cupin_sf"/>
</dbReference>
<feature type="domain" description="Cupin type-2" evidence="1">
    <location>
        <begin position="97"/>
        <end position="157"/>
    </location>
</feature>
<evidence type="ECO:0000259" key="1">
    <source>
        <dbReference type="Pfam" id="PF07883"/>
    </source>
</evidence>
<dbReference type="EMBL" id="ML733392">
    <property type="protein sequence ID" value="KAB8226256.1"/>
    <property type="molecule type" value="Genomic_DNA"/>
</dbReference>